<sequence>MYENTSTSCALLPHKKTAACAITTTRSFRIQEQEILDGEVGLTRPRAEAVKPCYRPMALDNAELGVGQRVETNLCVAGRAFSWTLSTALADELLLRVLPTVLQAAGSWVIMDTLDDTTWDVVIAGTGLHESLLALTALVRPLTWFSLQIALADSLAASIFSHVSVTTYNPESATSTLSFPRAYSLALAPQLLYARSNLLPALVSSRVDTQLEFLAMGSWWADSPLKKLIKVPSGREDLFASQDVTVSQKRSLMKFLRWVADSDGREELLSQKGDEPFENFLTSHFGIDRDIQMPIHALTMSPVSGDRTRTSIAVSRITRHLSSMGVFGPGFGALIPKWGGLAELAQVGCRAGAVGGGVYVLGNGIKALSDASAEAEPQLDITLAQGERIKASWLAGSLDNIPYSDLDMPLSTNSSTDNSMARSITVVSSPLKFIFPQPADGAPASAGAVVAFHGSKSTCAEPDYDDCRTPIHVIVHSSDTGECPSGQCVLYGSTPANEGPRSLQYLNSAVENILKLDPANADGSGPKPAILWRAQYHQRDTHPLQTNGTTPDAVRSGRVLPFPAVSTDLVFDDAVLAMSRAGVKADLESVQPPPHHQEDTSQKQRRPQPAPLRKLARPIVRRRRQRAIHDRRAVRHRPVRPDGVVVKARMLVLAALEEVGRSVEPGAQLAPAVVALAALRIRAAKGQRALTQQHVDVLRGGAVGVVDGGGGDARLLRVGSVGGGGAGEAAGGHGAGGGDDFDVEARAKGGHVGDNEVVRGGDGVVGQRGVELLQAQRGQDAEDVGVMREVKVQRLVEGEGAGHRVERDVDLRRRRVDVVLRQARAQLGDPAGADGAAGWRREAVVACKGEVDGILVTLPLGVGEEGTKGRVAQSNRLVGAEALHVIDVADVEEACRLNQGGDALGRIGEVDGLPVGRGISTGGAAEVVAVGALEVAGERVVEGVLLNDVDQGCVVGPVKTEEAGQKVLGRLAHAVLRGGASNQLGTIVGIQVTVLILVEDTRVKELLLADGDENLFTELVGPIVQEGELARGGEVARVVGNLLGKLAGGGRVACAMAGEHVELGNVGAIGQRVLVHTKARWVGKVVAKLAVQVEYVASTSLGTVQDGNLRLEWLRRDIRHIWERSRIRLG</sequence>
<evidence type="ECO:0000256" key="1">
    <source>
        <dbReference type="ARBA" id="ARBA00005593"/>
    </source>
</evidence>
<protein>
    <submittedName>
        <fullName evidence="3">Uncharacterized protein</fullName>
    </submittedName>
</protein>
<gene>
    <name evidence="3" type="ORF">FH972_021301</name>
</gene>
<dbReference type="AlphaFoldDB" id="A0A5N6KPB9"/>
<dbReference type="GO" id="GO:0005092">
    <property type="term" value="F:GDP-dissociation inhibitor activity"/>
    <property type="evidence" value="ECO:0007669"/>
    <property type="project" value="InterPro"/>
</dbReference>
<dbReference type="GO" id="GO:0007264">
    <property type="term" value="P:small GTPase-mediated signal transduction"/>
    <property type="evidence" value="ECO:0007669"/>
    <property type="project" value="InterPro"/>
</dbReference>
<evidence type="ECO:0000256" key="2">
    <source>
        <dbReference type="SAM" id="MobiDB-lite"/>
    </source>
</evidence>
<name>A0A5N6KPB9_9ROSI</name>
<dbReference type="Proteomes" id="UP000327013">
    <property type="component" value="Unassembled WGS sequence"/>
</dbReference>
<dbReference type="InterPro" id="IPR036188">
    <property type="entry name" value="FAD/NAD-bd_sf"/>
</dbReference>
<dbReference type="PRINTS" id="PR00891">
    <property type="entry name" value="RABGDIREP"/>
</dbReference>
<dbReference type="OrthoDB" id="9446342at2759"/>
<dbReference type="SUPFAM" id="SSF51905">
    <property type="entry name" value="FAD/NAD(P)-binding domain"/>
    <property type="match status" value="1"/>
</dbReference>
<comment type="similarity">
    <text evidence="1">Belongs to the Rab GDI family.</text>
</comment>
<dbReference type="GO" id="GO:0016192">
    <property type="term" value="P:vesicle-mediated transport"/>
    <property type="evidence" value="ECO:0007669"/>
    <property type="project" value="TreeGrafter"/>
</dbReference>
<organism evidence="3 4">
    <name type="scientific">Carpinus fangiana</name>
    <dbReference type="NCBI Taxonomy" id="176857"/>
    <lineage>
        <taxon>Eukaryota</taxon>
        <taxon>Viridiplantae</taxon>
        <taxon>Streptophyta</taxon>
        <taxon>Embryophyta</taxon>
        <taxon>Tracheophyta</taxon>
        <taxon>Spermatophyta</taxon>
        <taxon>Magnoliopsida</taxon>
        <taxon>eudicotyledons</taxon>
        <taxon>Gunneridae</taxon>
        <taxon>Pentapetalae</taxon>
        <taxon>rosids</taxon>
        <taxon>fabids</taxon>
        <taxon>Fagales</taxon>
        <taxon>Betulaceae</taxon>
        <taxon>Carpinus</taxon>
    </lineage>
</organism>
<dbReference type="GO" id="GO:0005968">
    <property type="term" value="C:Rab-protein geranylgeranyltransferase complex"/>
    <property type="evidence" value="ECO:0007669"/>
    <property type="project" value="TreeGrafter"/>
</dbReference>
<evidence type="ECO:0000313" key="3">
    <source>
        <dbReference type="EMBL" id="KAB8337003.1"/>
    </source>
</evidence>
<dbReference type="SUPFAM" id="SSF54373">
    <property type="entry name" value="FAD-linked reductases, C-terminal domain"/>
    <property type="match status" value="1"/>
</dbReference>
<dbReference type="PANTHER" id="PTHR11787:SF4">
    <property type="entry name" value="CHM, RAB ESCORT PROTEIN 1"/>
    <property type="match status" value="1"/>
</dbReference>
<accession>A0A5N6KPB9</accession>
<feature type="region of interest" description="Disordered" evidence="2">
    <location>
        <begin position="586"/>
        <end position="617"/>
    </location>
</feature>
<keyword evidence="4" id="KW-1185">Reference proteome</keyword>
<dbReference type="PANTHER" id="PTHR11787">
    <property type="entry name" value="RAB GDP-DISSOCIATION INHIBITOR"/>
    <property type="match status" value="1"/>
</dbReference>
<dbReference type="Gene3D" id="3.30.519.10">
    <property type="entry name" value="Guanine Nucleotide Dissociation Inhibitor, domain 2"/>
    <property type="match status" value="1"/>
</dbReference>
<reference evidence="3 4" key="1">
    <citation type="submission" date="2019-06" db="EMBL/GenBank/DDBJ databases">
        <title>A chromosomal-level reference genome of Carpinus fangiana (Coryloideae, Betulaceae).</title>
        <authorList>
            <person name="Yang X."/>
            <person name="Wang Z."/>
            <person name="Zhang L."/>
            <person name="Hao G."/>
            <person name="Liu J."/>
            <person name="Yang Y."/>
        </authorList>
    </citation>
    <scope>NUCLEOTIDE SEQUENCE [LARGE SCALE GENOMIC DNA]</scope>
    <source>
        <strain evidence="3">Cfa_2016G</strain>
        <tissue evidence="3">Leaf</tissue>
    </source>
</reference>
<dbReference type="Gene3D" id="3.50.50.60">
    <property type="entry name" value="FAD/NAD(P)-binding domain"/>
    <property type="match status" value="1"/>
</dbReference>
<dbReference type="EMBL" id="VIBQ01000009">
    <property type="protein sequence ID" value="KAB8337003.1"/>
    <property type="molecule type" value="Genomic_DNA"/>
</dbReference>
<comment type="caution">
    <text evidence="3">The sequence shown here is derived from an EMBL/GenBank/DDBJ whole genome shotgun (WGS) entry which is preliminary data.</text>
</comment>
<proteinExistence type="inferred from homology"/>
<evidence type="ECO:0000313" key="4">
    <source>
        <dbReference type="Proteomes" id="UP000327013"/>
    </source>
</evidence>
<dbReference type="InterPro" id="IPR018203">
    <property type="entry name" value="GDP_dissociation_inhibitor"/>
</dbReference>
<dbReference type="Pfam" id="PF00996">
    <property type="entry name" value="GDI"/>
    <property type="match status" value="1"/>
</dbReference>
<dbReference type="GO" id="GO:0005634">
    <property type="term" value="C:nucleus"/>
    <property type="evidence" value="ECO:0007669"/>
    <property type="project" value="TreeGrafter"/>
</dbReference>
<dbReference type="GO" id="GO:0005829">
    <property type="term" value="C:cytosol"/>
    <property type="evidence" value="ECO:0007669"/>
    <property type="project" value="TreeGrafter"/>
</dbReference>